<evidence type="ECO:0000313" key="2">
    <source>
        <dbReference type="EMBL" id="RCW63393.1"/>
    </source>
</evidence>
<keyword evidence="1" id="KW-0175">Coiled coil</keyword>
<name>A0A368X623_9BACI</name>
<dbReference type="InterPro" id="IPR027417">
    <property type="entry name" value="P-loop_NTPase"/>
</dbReference>
<dbReference type="OrthoDB" id="856045at2"/>
<dbReference type="Proteomes" id="UP000252585">
    <property type="component" value="Unassembled WGS sequence"/>
</dbReference>
<dbReference type="EMBL" id="QPJJ01000018">
    <property type="protein sequence ID" value="RCW63393.1"/>
    <property type="molecule type" value="Genomic_DNA"/>
</dbReference>
<accession>A0A368X623</accession>
<comment type="caution">
    <text evidence="2">The sequence shown here is derived from an EMBL/GenBank/DDBJ whole genome shotgun (WGS) entry which is preliminary data.</text>
</comment>
<dbReference type="RefSeq" id="WP_114354282.1">
    <property type="nucleotide sequence ID" value="NZ_QPJJ01000018.1"/>
</dbReference>
<evidence type="ECO:0000313" key="3">
    <source>
        <dbReference type="Proteomes" id="UP000252585"/>
    </source>
</evidence>
<proteinExistence type="predicted"/>
<keyword evidence="3" id="KW-1185">Reference proteome</keyword>
<evidence type="ECO:0000256" key="1">
    <source>
        <dbReference type="SAM" id="Coils"/>
    </source>
</evidence>
<organism evidence="2 3">
    <name type="scientific">Saliterribacillus persicus</name>
    <dbReference type="NCBI Taxonomy" id="930114"/>
    <lineage>
        <taxon>Bacteria</taxon>
        <taxon>Bacillati</taxon>
        <taxon>Bacillota</taxon>
        <taxon>Bacilli</taxon>
        <taxon>Bacillales</taxon>
        <taxon>Bacillaceae</taxon>
        <taxon>Saliterribacillus</taxon>
    </lineage>
</organism>
<gene>
    <name evidence="2" type="ORF">DFR57_11860</name>
</gene>
<sequence length="1148" mass="133734">MSFKTSVNIKFDVGNEEFINRYIPTPSHIDALKGILKGFNNDSNRTHIVIGAYGTGKSLIATVLSYIVSEKNSSNVVDRLINKFMYFDDYIAEQIKSASSSKKRYIPVLLNGNEGNFREALLSSIIKNLNNNGIDIVLPGISERVMESIETWKESFPSTYNKFIKKLEEQGKEIQKWEEEIKKYNEAEFEFFRNIYPELTSGAVFNVGHADNFNEQLEYLNERLDELNIGIFVVYDEFGRFLQGLTKDQLSQTMQDIQDTAEIISRSESMQLLLITHKSLRQYFKGSQDEVAKEFQRIEKRFSQYYITSDQNTFLRVAEAILAEVIQNKPNIDNRVYSETLNNLKRYNLFPSLNPSEEGEKIVKTMYPLHPITLFLLPNLSGVFGQNERTLFTLLESEETGGLKNHMSSTNDYYMPSKLFDYFFRDISDSEDNSAVKNHLILYKKAIARIPDYVNDRKLITNIIKLISLWNLCGLQSEQKLNTDFLSFGIECGKEELNALLRLLSEHKIIRFNGINKYWELHSGSAMDIEKRINERKKSLNITQEEISSVLKGNLPKKYFFPEEYNDTKEMTRFAKVEIVFSDELDKLNFKAIDNSDITILFIIPKDDGELHSIKKDLRKLGKNEKILCAIHTESLNSILENVKESFIINDLLNDKTLLAEDKGVQEELRILLSEKLHEIINYLSSIVAFNDEVVWLKDLREVKIKNNIELSNLLSQKSFELYKHTPVILNDSFNRVNLSSAQRKAGIKLINHIIDSYPIQQFGITGNGPDYAIYASIFKRNGELFKNVNSLDFDSIEYKPYKLIRKEILSELENNPKGNFGELIKIFTEKPFGIRKPVIPILLVSLLRDRWNEFMLYRNEMYIAGLNGDALYEILYEEGPENYQYVYENLDEKYLDYFNFIEENFTEYNEDRLEGKSRLIKICGTLIKWLRSLPRYTQISNFVDPDFSRMRALIRKTEVKPQDSIDQLYEEFGKEKLNHFKEYAANYLGTFKQELITAIFQTCKVNNIKELKDWANNAHDFLKKNNKLINATLDLSTENWLSQFVEIYIGVQISNWSDTTYDLFISQLKNDYEEVVNFSEYNEENSTSQFITIDISGERKIISRVDLSVKTTTIYKNVDRMIKNAGRNVPKKELEYMVYSLLEKYVE</sequence>
<dbReference type="AlphaFoldDB" id="A0A368X623"/>
<reference evidence="2 3" key="1">
    <citation type="submission" date="2018-07" db="EMBL/GenBank/DDBJ databases">
        <title>Genomic Encyclopedia of Type Strains, Phase IV (KMG-IV): sequencing the most valuable type-strain genomes for metagenomic binning, comparative biology and taxonomic classification.</title>
        <authorList>
            <person name="Goeker M."/>
        </authorList>
    </citation>
    <scope>NUCLEOTIDE SEQUENCE [LARGE SCALE GENOMIC DNA]</scope>
    <source>
        <strain evidence="2 3">DSM 27696</strain>
    </source>
</reference>
<feature type="coiled-coil region" evidence="1">
    <location>
        <begin position="160"/>
        <end position="230"/>
    </location>
</feature>
<dbReference type="Gene3D" id="3.40.50.300">
    <property type="entry name" value="P-loop containing nucleotide triphosphate hydrolases"/>
    <property type="match status" value="1"/>
</dbReference>
<protein>
    <submittedName>
        <fullName evidence="2">Uncharacterized protein</fullName>
    </submittedName>
</protein>